<dbReference type="AlphaFoldDB" id="A0A9P7Q9S4"/>
<sequence>MSSSLTSSLEAAFKLPVISAPGSFDGSSDATRWLTKLQWSFQAVNEGRDADPNTFIKAMNMALEGQAATYVDSSELLRSIVSRASHGSATQDDLADFRRALTDRYHPNFVDEPALTSSNFEMRQGADEPLFAYHTRVVGLLRRAGGKDAPSGDDTPLSIAEKYILNVLSNRKRGVIPRWCILSASSDRGSRS</sequence>
<proteinExistence type="predicted"/>
<accession>A0A9P7Q9S4</accession>
<organism evidence="1 2">
    <name type="scientific">Claviceps aff. purpurea</name>
    <dbReference type="NCBI Taxonomy" id="1967640"/>
    <lineage>
        <taxon>Eukaryota</taxon>
        <taxon>Fungi</taxon>
        <taxon>Dikarya</taxon>
        <taxon>Ascomycota</taxon>
        <taxon>Pezizomycotina</taxon>
        <taxon>Sordariomycetes</taxon>
        <taxon>Hypocreomycetidae</taxon>
        <taxon>Hypocreales</taxon>
        <taxon>Clavicipitaceae</taxon>
        <taxon>Claviceps</taxon>
    </lineage>
</organism>
<evidence type="ECO:0000313" key="1">
    <source>
        <dbReference type="EMBL" id="KAG6284292.1"/>
    </source>
</evidence>
<evidence type="ECO:0008006" key="3">
    <source>
        <dbReference type="Google" id="ProtNLM"/>
    </source>
</evidence>
<evidence type="ECO:0000313" key="2">
    <source>
        <dbReference type="Proteomes" id="UP000707071"/>
    </source>
</evidence>
<comment type="caution">
    <text evidence="1">The sequence shown here is derived from an EMBL/GenBank/DDBJ whole genome shotgun (WGS) entry which is preliminary data.</text>
</comment>
<dbReference type="Proteomes" id="UP000707071">
    <property type="component" value="Unassembled WGS sequence"/>
</dbReference>
<gene>
    <name evidence="1" type="ORF">E4U09_008065</name>
</gene>
<reference evidence="1 2" key="1">
    <citation type="journal article" date="2020" name="bioRxiv">
        <title>Whole genome comparisons of ergot fungi reveals the divergence and evolution of species within the genus Claviceps are the result of varying mechanisms driving genome evolution and host range expansion.</title>
        <authorList>
            <person name="Wyka S.A."/>
            <person name="Mondo S.J."/>
            <person name="Liu M."/>
            <person name="Dettman J."/>
            <person name="Nalam V."/>
            <person name="Broders K.D."/>
        </authorList>
    </citation>
    <scope>NUCLEOTIDE SEQUENCE [LARGE SCALE GENOMIC DNA]</scope>
    <source>
        <strain evidence="1 2">Clav52</strain>
    </source>
</reference>
<name>A0A9P7Q9S4_9HYPO</name>
<protein>
    <recommendedName>
        <fullName evidence="3">Retrotransposon gag domain-containing protein</fullName>
    </recommendedName>
</protein>
<dbReference type="EMBL" id="SRRH01000901">
    <property type="protein sequence ID" value="KAG6284292.1"/>
    <property type="molecule type" value="Genomic_DNA"/>
</dbReference>
<keyword evidence="2" id="KW-1185">Reference proteome</keyword>